<dbReference type="FunFam" id="3.40.50.1100:FF:000005">
    <property type="entry name" value="Threonine dehydratase catabolic"/>
    <property type="match status" value="1"/>
</dbReference>
<evidence type="ECO:0000256" key="8">
    <source>
        <dbReference type="ARBA" id="ARBA00031427"/>
    </source>
</evidence>
<keyword evidence="6" id="KW-0456">Lyase</keyword>
<dbReference type="GO" id="GO:0006565">
    <property type="term" value="P:L-serine catabolic process"/>
    <property type="evidence" value="ECO:0007669"/>
    <property type="project" value="TreeGrafter"/>
</dbReference>
<dbReference type="GO" id="GO:0004794">
    <property type="term" value="F:threonine deaminase activity"/>
    <property type="evidence" value="ECO:0007669"/>
    <property type="project" value="UniProtKB-EC"/>
</dbReference>
<dbReference type="EMBL" id="FNGF01000007">
    <property type="protein sequence ID" value="SDL61725.1"/>
    <property type="molecule type" value="Genomic_DNA"/>
</dbReference>
<dbReference type="AlphaFoldDB" id="A0A1G9LJK3"/>
<evidence type="ECO:0000313" key="11">
    <source>
        <dbReference type="EMBL" id="SDL61725.1"/>
    </source>
</evidence>
<dbReference type="FunFam" id="3.40.50.1100:FF:000007">
    <property type="entry name" value="L-threonine dehydratase catabolic TdcB"/>
    <property type="match status" value="1"/>
</dbReference>
<dbReference type="CDD" id="cd01562">
    <property type="entry name" value="Thr-dehyd"/>
    <property type="match status" value="1"/>
</dbReference>
<dbReference type="InterPro" id="IPR044561">
    <property type="entry name" value="ACT_ThrD-II-like"/>
</dbReference>
<dbReference type="PROSITE" id="PS51671">
    <property type="entry name" value="ACT"/>
    <property type="match status" value="1"/>
</dbReference>
<gene>
    <name evidence="11" type="ORF">SAMN05216298_4534</name>
</gene>
<keyword evidence="12" id="KW-1185">Reference proteome</keyword>
<dbReference type="InterPro" id="IPR045865">
    <property type="entry name" value="ACT-like_dom_sf"/>
</dbReference>
<evidence type="ECO:0000313" key="12">
    <source>
        <dbReference type="Proteomes" id="UP000198662"/>
    </source>
</evidence>
<feature type="domain" description="ACT" evidence="10">
    <location>
        <begin position="367"/>
        <end position="445"/>
    </location>
</feature>
<accession>A0A1G9LJK3</accession>
<evidence type="ECO:0000256" key="1">
    <source>
        <dbReference type="ARBA" id="ARBA00001274"/>
    </source>
</evidence>
<feature type="region of interest" description="Disordered" evidence="9">
    <location>
        <begin position="10"/>
        <end position="37"/>
    </location>
</feature>
<dbReference type="GO" id="GO:0006567">
    <property type="term" value="P:L-threonine catabolic process"/>
    <property type="evidence" value="ECO:0007669"/>
    <property type="project" value="InterPro"/>
</dbReference>
<dbReference type="Pfam" id="PF01842">
    <property type="entry name" value="ACT"/>
    <property type="match status" value="1"/>
</dbReference>
<evidence type="ECO:0000256" key="6">
    <source>
        <dbReference type="ARBA" id="ARBA00023239"/>
    </source>
</evidence>
<dbReference type="NCBIfam" id="TIGR01127">
    <property type="entry name" value="ilvA_1Cterm"/>
    <property type="match status" value="1"/>
</dbReference>
<sequence length="445" mass="46481">MGVGVDISVAGNRYRGDRENPGTRPATACGHPSRPGHYHRGVTQLVTLADVREAATSLSGIVRRTPLEPSRDPVLDGVHLKCENLQRAGSFKIRGAYMRVCGLTDDQRRHGVVAASAGNHAQGVALAASTLGIRSTVFMPESAPLPKVAATKGYGADVILGGLTVDDALESAHRFADETGAVLIHPFDHHDIVAGQGTIALEILEQLPETATIVTSVGGGGLIAGIAAAAKQLKPGIRIIGVQAEGAASYPSSLAAGKPLRLDKMHTIADGIAVGRPGDVPFAHVATLVDEIVTVTEEDISRALLSLLERNKLVVEPAGATAYAALLNYSVAYDEPAVAVLSGGNIDPLLLMRLIEHGLGASGRFMRASLRCADRPGALASVLRLVGRYGGNIVDVYHQRSDPRLSVGEVSVDLSIETRGSEHTTEIVAALRDAGYFVSVEGPSI</sequence>
<proteinExistence type="inferred from homology"/>
<name>A0A1G9LJK3_9ACTN</name>
<dbReference type="EC" id="4.3.1.19" evidence="4"/>
<comment type="function">
    <text evidence="7">Catalyzes the anaerobic formation of alpha-ketobutyrate and ammonia from threonine in a two-step reaction. The first step involved a dehydration of threonine and a production of enamine intermediates (aminocrotonate), which tautomerizes to its imine form (iminobutyrate). Both intermediates are unstable and short-lived. The second step is the nonenzymatic hydrolysis of the enamine/imine intermediates to form 2-ketobutyrate and free ammonia. In the low water environment of the cell, the second step is accelerated by RidA.</text>
</comment>
<dbReference type="Gene3D" id="3.40.50.1100">
    <property type="match status" value="2"/>
</dbReference>
<evidence type="ECO:0000256" key="9">
    <source>
        <dbReference type="SAM" id="MobiDB-lite"/>
    </source>
</evidence>
<comment type="similarity">
    <text evidence="3">Belongs to the serine/threonine dehydratase family.</text>
</comment>
<reference evidence="12" key="1">
    <citation type="submission" date="2016-10" db="EMBL/GenBank/DDBJ databases">
        <authorList>
            <person name="Varghese N."/>
            <person name="Submissions S."/>
        </authorList>
    </citation>
    <scope>NUCLEOTIDE SEQUENCE [LARGE SCALE GENOMIC DNA]</scope>
    <source>
        <strain evidence="12">CGMCC 4.3147</strain>
    </source>
</reference>
<protein>
    <recommendedName>
        <fullName evidence="4">threonine ammonia-lyase</fullName>
        <ecNumber evidence="4">4.3.1.19</ecNumber>
    </recommendedName>
    <alternativeName>
        <fullName evidence="8">Threonine deaminase</fullName>
    </alternativeName>
</protein>
<dbReference type="GO" id="GO:0009097">
    <property type="term" value="P:isoleucine biosynthetic process"/>
    <property type="evidence" value="ECO:0007669"/>
    <property type="project" value="TreeGrafter"/>
</dbReference>
<dbReference type="SUPFAM" id="SSF53686">
    <property type="entry name" value="Tryptophan synthase beta subunit-like PLP-dependent enzymes"/>
    <property type="match status" value="1"/>
</dbReference>
<dbReference type="CDD" id="cd04886">
    <property type="entry name" value="ACT_ThrD-II-like"/>
    <property type="match status" value="1"/>
</dbReference>
<keyword evidence="5" id="KW-0663">Pyridoxal phosphate</keyword>
<dbReference type="PANTHER" id="PTHR48078:SF6">
    <property type="entry name" value="L-THREONINE DEHYDRATASE CATABOLIC TDCB"/>
    <property type="match status" value="1"/>
</dbReference>
<evidence type="ECO:0000256" key="2">
    <source>
        <dbReference type="ARBA" id="ARBA00001933"/>
    </source>
</evidence>
<evidence type="ECO:0000256" key="4">
    <source>
        <dbReference type="ARBA" id="ARBA00012096"/>
    </source>
</evidence>
<evidence type="ECO:0000259" key="10">
    <source>
        <dbReference type="PROSITE" id="PS51671"/>
    </source>
</evidence>
<dbReference type="PANTHER" id="PTHR48078">
    <property type="entry name" value="THREONINE DEHYDRATASE, MITOCHONDRIAL-RELATED"/>
    <property type="match status" value="1"/>
</dbReference>
<comment type="catalytic activity">
    <reaction evidence="1">
        <text>L-threonine = 2-oxobutanoate + NH4(+)</text>
        <dbReference type="Rhea" id="RHEA:22108"/>
        <dbReference type="ChEBI" id="CHEBI:16763"/>
        <dbReference type="ChEBI" id="CHEBI:28938"/>
        <dbReference type="ChEBI" id="CHEBI:57926"/>
        <dbReference type="EC" id="4.3.1.19"/>
    </reaction>
</comment>
<organism evidence="11 12">
    <name type="scientific">Glycomyces sambucus</name>
    <dbReference type="NCBI Taxonomy" id="380244"/>
    <lineage>
        <taxon>Bacteria</taxon>
        <taxon>Bacillati</taxon>
        <taxon>Actinomycetota</taxon>
        <taxon>Actinomycetes</taxon>
        <taxon>Glycomycetales</taxon>
        <taxon>Glycomycetaceae</taxon>
        <taxon>Glycomyces</taxon>
    </lineage>
</organism>
<evidence type="ECO:0000256" key="5">
    <source>
        <dbReference type="ARBA" id="ARBA00022898"/>
    </source>
</evidence>
<dbReference type="InterPro" id="IPR002912">
    <property type="entry name" value="ACT_dom"/>
</dbReference>
<dbReference type="Pfam" id="PF00291">
    <property type="entry name" value="PALP"/>
    <property type="match status" value="1"/>
</dbReference>
<dbReference type="SUPFAM" id="SSF55021">
    <property type="entry name" value="ACT-like"/>
    <property type="match status" value="1"/>
</dbReference>
<dbReference type="InterPro" id="IPR036052">
    <property type="entry name" value="TrpB-like_PALP_sf"/>
</dbReference>
<dbReference type="InterPro" id="IPR001926">
    <property type="entry name" value="TrpB-like_PALP"/>
</dbReference>
<dbReference type="STRING" id="380244.SAMN05216298_4534"/>
<evidence type="ECO:0000256" key="3">
    <source>
        <dbReference type="ARBA" id="ARBA00010869"/>
    </source>
</evidence>
<dbReference type="GO" id="GO:0003941">
    <property type="term" value="F:L-serine ammonia-lyase activity"/>
    <property type="evidence" value="ECO:0007669"/>
    <property type="project" value="TreeGrafter"/>
</dbReference>
<comment type="cofactor">
    <cofactor evidence="2">
        <name>pyridoxal 5'-phosphate</name>
        <dbReference type="ChEBI" id="CHEBI:597326"/>
    </cofactor>
</comment>
<dbReference type="InterPro" id="IPR050147">
    <property type="entry name" value="Ser/Thr_Dehydratase"/>
</dbReference>
<dbReference type="InterPro" id="IPR005789">
    <property type="entry name" value="Thr_deHydtase_catblc"/>
</dbReference>
<evidence type="ECO:0000256" key="7">
    <source>
        <dbReference type="ARBA" id="ARBA00025527"/>
    </source>
</evidence>
<dbReference type="Proteomes" id="UP000198662">
    <property type="component" value="Unassembled WGS sequence"/>
</dbReference>